<gene>
    <name evidence="2" type="ORF">PENSOL_c018G01093</name>
</gene>
<dbReference type="STRING" id="60172.A0A1V6R394"/>
<reference evidence="3" key="1">
    <citation type="journal article" date="2017" name="Nat. Microbiol.">
        <title>Global analysis of biosynthetic gene clusters reveals vast potential of secondary metabolite production in Penicillium species.</title>
        <authorList>
            <person name="Nielsen J.C."/>
            <person name="Grijseels S."/>
            <person name="Prigent S."/>
            <person name="Ji B."/>
            <person name="Dainat J."/>
            <person name="Nielsen K.F."/>
            <person name="Frisvad J.C."/>
            <person name="Workman M."/>
            <person name="Nielsen J."/>
        </authorList>
    </citation>
    <scope>NUCLEOTIDE SEQUENCE [LARGE SCALE GENOMIC DNA]</scope>
    <source>
        <strain evidence="3">IBT 29525</strain>
    </source>
</reference>
<dbReference type="PANTHER" id="PTHR45527">
    <property type="entry name" value="NONRIBOSOMAL PEPTIDE SYNTHETASE"/>
    <property type="match status" value="1"/>
</dbReference>
<keyword evidence="3" id="KW-1185">Reference proteome</keyword>
<dbReference type="Pfam" id="PF00668">
    <property type="entry name" value="Condensation"/>
    <property type="match status" value="1"/>
</dbReference>
<dbReference type="Gene3D" id="3.30.300.30">
    <property type="match status" value="1"/>
</dbReference>
<dbReference type="InterPro" id="IPR001242">
    <property type="entry name" value="Condensation_dom"/>
</dbReference>
<evidence type="ECO:0000313" key="3">
    <source>
        <dbReference type="Proteomes" id="UP000191612"/>
    </source>
</evidence>
<comment type="caution">
    <text evidence="2">The sequence shown here is derived from an EMBL/GenBank/DDBJ whole genome shotgun (WGS) entry which is preliminary data.</text>
</comment>
<dbReference type="SUPFAM" id="SSF56801">
    <property type="entry name" value="Acetyl-CoA synthetase-like"/>
    <property type="match status" value="1"/>
</dbReference>
<dbReference type="PANTHER" id="PTHR45527:SF1">
    <property type="entry name" value="FATTY ACID SYNTHASE"/>
    <property type="match status" value="1"/>
</dbReference>
<dbReference type="GO" id="GO:0031177">
    <property type="term" value="F:phosphopantetheine binding"/>
    <property type="evidence" value="ECO:0007669"/>
    <property type="project" value="TreeGrafter"/>
</dbReference>
<proteinExistence type="predicted"/>
<dbReference type="GO" id="GO:0043041">
    <property type="term" value="P:amino acid activation for nonribosomal peptide biosynthetic process"/>
    <property type="evidence" value="ECO:0007669"/>
    <property type="project" value="TreeGrafter"/>
</dbReference>
<dbReference type="Proteomes" id="UP000191612">
    <property type="component" value="Unassembled WGS sequence"/>
</dbReference>
<dbReference type="GO" id="GO:0044550">
    <property type="term" value="P:secondary metabolite biosynthetic process"/>
    <property type="evidence" value="ECO:0007669"/>
    <property type="project" value="TreeGrafter"/>
</dbReference>
<name>A0A1V6R394_9EURO</name>
<dbReference type="EMBL" id="MDYO01000018">
    <property type="protein sequence ID" value="OQD95954.1"/>
    <property type="molecule type" value="Genomic_DNA"/>
</dbReference>
<accession>A0A1V6R394</accession>
<feature type="domain" description="Condensation" evidence="1">
    <location>
        <begin position="252"/>
        <end position="540"/>
    </location>
</feature>
<dbReference type="Gene3D" id="3.30.559.30">
    <property type="entry name" value="Nonribosomal peptide synthetase, condensation domain"/>
    <property type="match status" value="1"/>
</dbReference>
<dbReference type="SUPFAM" id="SSF52777">
    <property type="entry name" value="CoA-dependent acyltransferases"/>
    <property type="match status" value="2"/>
</dbReference>
<dbReference type="GO" id="GO:0003824">
    <property type="term" value="F:catalytic activity"/>
    <property type="evidence" value="ECO:0007669"/>
    <property type="project" value="InterPro"/>
</dbReference>
<dbReference type="AlphaFoldDB" id="A0A1V6R394"/>
<evidence type="ECO:0000313" key="2">
    <source>
        <dbReference type="EMBL" id="OQD95954.1"/>
    </source>
</evidence>
<dbReference type="GO" id="GO:0005737">
    <property type="term" value="C:cytoplasm"/>
    <property type="evidence" value="ECO:0007669"/>
    <property type="project" value="TreeGrafter"/>
</dbReference>
<sequence length="543" mass="60173">MAGVIVPSDDLEQAHAMLIGFILVDTSRKEENETLLAPPTADSRREAKAAIMKLQQILPSYMVPSAIVLATSLPRTAMGKMDRRRLHQSVSDLPRRALLAYLHDQSSDIAASAVAPNDALGGDSLSARRMQEDDQTADPFALLKQDFLKQYSSVFNPADVVEVLPLQGAQMREAMEIGHFTFPISGPIDPQQLQRACEVLTAEFTHELVPPGTDLSKWAVSWSLEDQRRKHRSDQPAARFLLGQVDGGDPSQSMLIMRLSHAQFDGDCLDRLISDLFRAFREKHIVIDANFGDFSRRAFRQLQRSPVKAFWQELLQGTTQPPLPISSVAPQGADIQSLLVTGRVSLPQLPPVGITMATVSKAAWSFVVRKRMGISTVVLTQVINGRDSIATAGTEPVFGACHSITPLCDRYGADPSKQSIRQLLQDLQKQYVQSLPYSAIDWEYIVNNCTSWPEKAQIGFMMSYQDMPFPEVRSDDVHLRTGWECSGTILPGEAWVITRPEGDLVVELYVSTTVMAHEEADAWLSDFDQVLKSFLGSPDALLE</sequence>
<organism evidence="2 3">
    <name type="scientific">Penicillium solitum</name>
    <dbReference type="NCBI Taxonomy" id="60172"/>
    <lineage>
        <taxon>Eukaryota</taxon>
        <taxon>Fungi</taxon>
        <taxon>Dikarya</taxon>
        <taxon>Ascomycota</taxon>
        <taxon>Pezizomycotina</taxon>
        <taxon>Eurotiomycetes</taxon>
        <taxon>Eurotiomycetidae</taxon>
        <taxon>Eurotiales</taxon>
        <taxon>Aspergillaceae</taxon>
        <taxon>Penicillium</taxon>
    </lineage>
</organism>
<evidence type="ECO:0000259" key="1">
    <source>
        <dbReference type="Pfam" id="PF00668"/>
    </source>
</evidence>
<dbReference type="InterPro" id="IPR045851">
    <property type="entry name" value="AMP-bd_C_sf"/>
</dbReference>
<protein>
    <recommendedName>
        <fullName evidence="1">Condensation domain-containing protein</fullName>
    </recommendedName>
</protein>